<reference evidence="2" key="1">
    <citation type="submission" date="2016-09" db="EMBL/GenBank/DDBJ databases">
        <authorList>
            <person name="Guldener U."/>
        </authorList>
    </citation>
    <scope>NUCLEOTIDE SEQUENCE [LARGE SCALE GENOMIC DNA]</scope>
    <source>
        <strain evidence="2">V64-1</strain>
    </source>
</reference>
<dbReference type="VEuPathDB" id="FungiDB:FOXG_15668"/>
<dbReference type="Proteomes" id="UP000219369">
    <property type="component" value="Unassembled WGS sequence"/>
</dbReference>
<sequence length="169" mass="19125">MPQNSGTSTAVETLPVNINIIELDSDDEAIYIADSTGMRKTFEYLAFITTYRLATLVKDYIASEEDNEKTYLHKDQALSRGAQYIKFIKDSSNKPGHPFHRQLVLPAYMYGAKSNRDFILLNEVTPSSGLRDIFVQNPLKWSAEKWGLEGSKTNPLKVMRMSKLDGKGR</sequence>
<proteinExistence type="predicted"/>
<dbReference type="AlphaFoldDB" id="A0A2H3TNP2"/>
<organism evidence="1 2">
    <name type="scientific">Fusarium oxysporum</name>
    <name type="common">Fusarium vascular wilt</name>
    <dbReference type="NCBI Taxonomy" id="5507"/>
    <lineage>
        <taxon>Eukaryota</taxon>
        <taxon>Fungi</taxon>
        <taxon>Dikarya</taxon>
        <taxon>Ascomycota</taxon>
        <taxon>Pezizomycotina</taxon>
        <taxon>Sordariomycetes</taxon>
        <taxon>Hypocreomycetidae</taxon>
        <taxon>Hypocreales</taxon>
        <taxon>Nectriaceae</taxon>
        <taxon>Fusarium</taxon>
        <taxon>Fusarium oxysporum species complex</taxon>
    </lineage>
</organism>
<dbReference type="VEuPathDB" id="FungiDB:FOC4_g10001011"/>
<dbReference type="OrthoDB" id="10354488at2759"/>
<evidence type="ECO:0000313" key="1">
    <source>
        <dbReference type="EMBL" id="SCO87321.1"/>
    </source>
</evidence>
<gene>
    <name evidence="1" type="ORF">FRV6_11448</name>
</gene>
<evidence type="ECO:0000313" key="2">
    <source>
        <dbReference type="Proteomes" id="UP000219369"/>
    </source>
</evidence>
<accession>A0A2H3TNP2</accession>
<name>A0A2H3TNP2_FUSOX</name>
<protein>
    <submittedName>
        <fullName evidence="1">Uncharacterized protein</fullName>
    </submittedName>
</protein>
<dbReference type="VEuPathDB" id="FungiDB:FOC1_g10002548"/>
<dbReference type="EMBL" id="FMJY01000006">
    <property type="protein sequence ID" value="SCO87321.1"/>
    <property type="molecule type" value="Genomic_DNA"/>
</dbReference>